<accession>A0ABZ0B3P4</accession>
<protein>
    <submittedName>
        <fullName evidence="1">Uncharacterized protein</fullName>
    </submittedName>
</protein>
<organism evidence="1 2">
    <name type="scientific">Rhodoferax mekongensis</name>
    <dbReference type="NCBI Taxonomy" id="3068341"/>
    <lineage>
        <taxon>Bacteria</taxon>
        <taxon>Pseudomonadati</taxon>
        <taxon>Pseudomonadota</taxon>
        <taxon>Betaproteobacteria</taxon>
        <taxon>Burkholderiales</taxon>
        <taxon>Comamonadaceae</taxon>
        <taxon>Rhodoferax</taxon>
    </lineage>
</organism>
<dbReference type="EMBL" id="CP132507">
    <property type="protein sequence ID" value="WNO05986.1"/>
    <property type="molecule type" value="Genomic_DNA"/>
</dbReference>
<sequence>MNTALAFVNIHGQAVDVTPVKQKRVTKEKEAHHDGWLATGVSPAAVELAKEKAKFEKRDFDLQHFLRTAKREKIRTKPYFSSSSAREACELAEKAGWMNCYTVEKKAE</sequence>
<proteinExistence type="predicted"/>
<dbReference type="RefSeq" id="WP_313868708.1">
    <property type="nucleotide sequence ID" value="NZ_CP132507.1"/>
</dbReference>
<evidence type="ECO:0000313" key="1">
    <source>
        <dbReference type="EMBL" id="WNO05986.1"/>
    </source>
</evidence>
<reference evidence="1 2" key="1">
    <citation type="submission" date="2023-08" db="EMBL/GenBank/DDBJ databases">
        <title>Rhodoferax potami sp. nov. and Rhodoferax mekongensis sp. nov., isolated from the Mekong River in Thailand.</title>
        <authorList>
            <person name="Kitikhun S."/>
            <person name="Charoenyingcharoen P."/>
            <person name="Siriarchawattana P."/>
            <person name="Likhitrattanapisal S."/>
            <person name="Nilsakha T."/>
            <person name="Chanpet A."/>
            <person name="Rattanawaree P."/>
            <person name="Ingsriswang S."/>
        </authorList>
    </citation>
    <scope>NUCLEOTIDE SEQUENCE [LARGE SCALE GENOMIC DNA]</scope>
    <source>
        <strain evidence="1 2">TBRC 17307</strain>
    </source>
</reference>
<name>A0ABZ0B3P4_9BURK</name>
<evidence type="ECO:0000313" key="2">
    <source>
        <dbReference type="Proteomes" id="UP001302257"/>
    </source>
</evidence>
<gene>
    <name evidence="1" type="ORF">RAN89_06040</name>
</gene>
<dbReference type="Proteomes" id="UP001302257">
    <property type="component" value="Chromosome"/>
</dbReference>
<keyword evidence="2" id="KW-1185">Reference proteome</keyword>